<keyword evidence="6" id="KW-1133">Transmembrane helix</keyword>
<keyword evidence="1 7" id="KW-0732">Signal</keyword>
<dbReference type="Pfam" id="PF00084">
    <property type="entry name" value="Sushi"/>
    <property type="match status" value="4"/>
</dbReference>
<evidence type="ECO:0000256" key="7">
    <source>
        <dbReference type="SAM" id="SignalP"/>
    </source>
</evidence>
<keyword evidence="10" id="KW-1185">Reference proteome</keyword>
<feature type="chain" id="PRO_5045153365" description="Sushi domain-containing protein" evidence="7">
    <location>
        <begin position="28"/>
        <end position="429"/>
    </location>
</feature>
<feature type="signal peptide" evidence="7">
    <location>
        <begin position="1"/>
        <end position="27"/>
    </location>
</feature>
<dbReference type="Proteomes" id="UP000694546">
    <property type="component" value="Chromosome 13"/>
</dbReference>
<dbReference type="InterPro" id="IPR000436">
    <property type="entry name" value="Sushi_SCR_CCP_dom"/>
</dbReference>
<evidence type="ECO:0000259" key="8">
    <source>
        <dbReference type="PROSITE" id="PS50923"/>
    </source>
</evidence>
<feature type="domain" description="Sushi" evidence="8">
    <location>
        <begin position="208"/>
        <end position="268"/>
    </location>
</feature>
<keyword evidence="4" id="KW-0768">Sushi</keyword>
<evidence type="ECO:0000256" key="3">
    <source>
        <dbReference type="ARBA" id="ARBA00023157"/>
    </source>
</evidence>
<dbReference type="GeneTree" id="ENSGT00940000164219"/>
<feature type="domain" description="Sushi" evidence="8">
    <location>
        <begin position="27"/>
        <end position="89"/>
    </location>
</feature>
<feature type="compositionally biased region" description="Polar residues" evidence="5">
    <location>
        <begin position="272"/>
        <end position="284"/>
    </location>
</feature>
<dbReference type="InterPro" id="IPR035976">
    <property type="entry name" value="Sushi/SCR/CCP_sf"/>
</dbReference>
<feature type="disulfide bond" evidence="4">
    <location>
        <begin position="239"/>
        <end position="266"/>
    </location>
</feature>
<reference evidence="9" key="2">
    <citation type="submission" date="2025-09" db="UniProtKB">
        <authorList>
            <consortium name="Ensembl"/>
        </authorList>
    </citation>
    <scope>IDENTIFICATION</scope>
</reference>
<keyword evidence="6" id="KW-0812">Transmembrane</keyword>
<dbReference type="SMART" id="SM00032">
    <property type="entry name" value="CCP"/>
    <property type="match status" value="4"/>
</dbReference>
<evidence type="ECO:0000313" key="10">
    <source>
        <dbReference type="Proteomes" id="UP000694546"/>
    </source>
</evidence>
<evidence type="ECO:0000256" key="5">
    <source>
        <dbReference type="SAM" id="MobiDB-lite"/>
    </source>
</evidence>
<dbReference type="Gene3D" id="2.10.70.10">
    <property type="entry name" value="Complement Module, domain 1"/>
    <property type="match status" value="4"/>
</dbReference>
<feature type="disulfide bond" evidence="4">
    <location>
        <begin position="178"/>
        <end position="205"/>
    </location>
</feature>
<evidence type="ECO:0000256" key="4">
    <source>
        <dbReference type="PROSITE-ProRule" id="PRU00302"/>
    </source>
</evidence>
<dbReference type="PANTHER" id="PTHR45656">
    <property type="entry name" value="PROTEIN CBR-CLEC-78"/>
    <property type="match status" value="1"/>
</dbReference>
<dbReference type="Ensembl" id="ENSGMOT00000068619.1">
    <property type="protein sequence ID" value="ENSGMOP00000050392.1"/>
    <property type="gene ID" value="ENSGMOG00000007775.2"/>
</dbReference>
<sequence>MAVLVDNLTPRLLALLWSTVLLSRGAADCPKPPEKEHIVLTNESLLKNAFPKDTEVTFVCTNGYEKHNGSESITCTGTEWTEPDLMCKKKDCGYPQKLPNMILMVNDGTLLGASVKVTCEEGYRVLGSSFKRCFASGWIGRSSCDLIVCDVPSEVLSGQHTWTSAEKPRHGDVIQYSCDAGFTLNGTSHVICQGRGVYNTTPPTCEAVVCDLPSEINDGRHLWTSADRPRYEDEIHYSCNTGFTLRGSSHLICQSPGVYNAAPPTCKEDESTTPTLNITSTPHPSIQGGIYTVAATEDNLMNTEASSRSSPSLVAVTVPATPGTHGANTIMTTHKHAISTKSRTPVASTPESLVRGNLKELENIKDPDSDTKDAVSLRRNIVVASVISTILVVLLIVLLIFYVYRYRWRRGSYNTQEDLKPGLLQFQSL</sequence>
<feature type="transmembrane region" description="Helical" evidence="6">
    <location>
        <begin position="381"/>
        <end position="404"/>
    </location>
</feature>
<organism evidence="9 10">
    <name type="scientific">Gadus morhua</name>
    <name type="common">Atlantic cod</name>
    <dbReference type="NCBI Taxonomy" id="8049"/>
    <lineage>
        <taxon>Eukaryota</taxon>
        <taxon>Metazoa</taxon>
        <taxon>Chordata</taxon>
        <taxon>Craniata</taxon>
        <taxon>Vertebrata</taxon>
        <taxon>Euteleostomi</taxon>
        <taxon>Actinopterygii</taxon>
        <taxon>Neopterygii</taxon>
        <taxon>Teleostei</taxon>
        <taxon>Neoteleostei</taxon>
        <taxon>Acanthomorphata</taxon>
        <taxon>Zeiogadaria</taxon>
        <taxon>Gadariae</taxon>
        <taxon>Gadiformes</taxon>
        <taxon>Gadoidei</taxon>
        <taxon>Gadidae</taxon>
        <taxon>Gadus</taxon>
    </lineage>
</organism>
<dbReference type="OMA" id="QFVCEEG"/>
<dbReference type="CDD" id="cd00033">
    <property type="entry name" value="CCP"/>
    <property type="match status" value="4"/>
</dbReference>
<feature type="disulfide bond" evidence="4">
    <location>
        <begin position="210"/>
        <end position="253"/>
    </location>
</feature>
<dbReference type="SUPFAM" id="SSF57535">
    <property type="entry name" value="Complement control module/SCR domain"/>
    <property type="match status" value="4"/>
</dbReference>
<name>A0A8C5BSH5_GADMO</name>
<feature type="region of interest" description="Disordered" evidence="5">
    <location>
        <begin position="264"/>
        <end position="284"/>
    </location>
</feature>
<dbReference type="PANTHER" id="PTHR45656:SF4">
    <property type="entry name" value="PROTEIN CBR-CLEC-78"/>
    <property type="match status" value="1"/>
</dbReference>
<feature type="domain" description="Sushi" evidence="8">
    <location>
        <begin position="147"/>
        <end position="207"/>
    </location>
</feature>
<proteinExistence type="predicted"/>
<dbReference type="AlphaFoldDB" id="A0A8C5BSH5"/>
<dbReference type="InterPro" id="IPR051277">
    <property type="entry name" value="SEZ6_CSMD_C4BPB_Regulators"/>
</dbReference>
<accession>A0A8C5BSH5</accession>
<feature type="disulfide bond" evidence="4">
    <location>
        <begin position="60"/>
        <end position="87"/>
    </location>
</feature>
<feature type="disulfide bond" evidence="4">
    <location>
        <begin position="149"/>
        <end position="192"/>
    </location>
</feature>
<keyword evidence="3 4" id="KW-1015">Disulfide bond</keyword>
<reference evidence="9" key="1">
    <citation type="submission" date="2025-08" db="UniProtKB">
        <authorList>
            <consortium name="Ensembl"/>
        </authorList>
    </citation>
    <scope>IDENTIFICATION</scope>
</reference>
<evidence type="ECO:0000256" key="1">
    <source>
        <dbReference type="ARBA" id="ARBA00022729"/>
    </source>
</evidence>
<protein>
    <recommendedName>
        <fullName evidence="8">Sushi domain-containing protein</fullName>
    </recommendedName>
</protein>
<evidence type="ECO:0000256" key="6">
    <source>
        <dbReference type="SAM" id="Phobius"/>
    </source>
</evidence>
<comment type="caution">
    <text evidence="4">Lacks conserved residue(s) required for the propagation of feature annotation.</text>
</comment>
<dbReference type="PROSITE" id="PS50923">
    <property type="entry name" value="SUSHI"/>
    <property type="match status" value="4"/>
</dbReference>
<evidence type="ECO:0000256" key="2">
    <source>
        <dbReference type="ARBA" id="ARBA00022737"/>
    </source>
</evidence>
<feature type="domain" description="Sushi" evidence="8">
    <location>
        <begin position="90"/>
        <end position="146"/>
    </location>
</feature>
<evidence type="ECO:0000313" key="9">
    <source>
        <dbReference type="Ensembl" id="ENSGMOP00000050392.1"/>
    </source>
</evidence>
<keyword evidence="6" id="KW-0472">Membrane</keyword>
<keyword evidence="2" id="KW-0677">Repeat</keyword>